<feature type="region of interest" description="Disordered" evidence="1">
    <location>
        <begin position="94"/>
        <end position="126"/>
    </location>
</feature>
<evidence type="ECO:0000313" key="4">
    <source>
        <dbReference type="Proteomes" id="UP001183410"/>
    </source>
</evidence>
<protein>
    <submittedName>
        <fullName evidence="3">DUF5667 domain-containing protein</fullName>
    </submittedName>
</protein>
<evidence type="ECO:0000259" key="2">
    <source>
        <dbReference type="Pfam" id="PF18915"/>
    </source>
</evidence>
<organism evidence="3 4">
    <name type="scientific">Streptomyces chisholmiae</name>
    <dbReference type="NCBI Taxonomy" id="3075540"/>
    <lineage>
        <taxon>Bacteria</taxon>
        <taxon>Bacillati</taxon>
        <taxon>Actinomycetota</taxon>
        <taxon>Actinomycetes</taxon>
        <taxon>Kitasatosporales</taxon>
        <taxon>Streptomycetaceae</taxon>
        <taxon>Streptomyces</taxon>
    </lineage>
</organism>
<comment type="caution">
    <text evidence="3">The sequence shown here is derived from an EMBL/GenBank/DDBJ whole genome shotgun (WGS) entry which is preliminary data.</text>
</comment>
<reference evidence="4" key="1">
    <citation type="submission" date="2023-07" db="EMBL/GenBank/DDBJ databases">
        <title>30 novel species of actinomycetes from the DSMZ collection.</title>
        <authorList>
            <person name="Nouioui I."/>
        </authorList>
    </citation>
    <scope>NUCLEOTIDE SEQUENCE [LARGE SCALE GENOMIC DNA]</scope>
    <source>
        <strain evidence="4">DSM 44915</strain>
    </source>
</reference>
<dbReference type="RefSeq" id="WP_311670412.1">
    <property type="nucleotide sequence ID" value="NZ_JAVREO010000026.1"/>
</dbReference>
<feature type="region of interest" description="Disordered" evidence="1">
    <location>
        <begin position="296"/>
        <end position="423"/>
    </location>
</feature>
<feature type="region of interest" description="Disordered" evidence="1">
    <location>
        <begin position="15"/>
        <end position="53"/>
    </location>
</feature>
<evidence type="ECO:0000313" key="3">
    <source>
        <dbReference type="EMBL" id="MDT0270345.1"/>
    </source>
</evidence>
<dbReference type="Proteomes" id="UP001183410">
    <property type="component" value="Unassembled WGS sequence"/>
</dbReference>
<feature type="compositionally biased region" description="Low complexity" evidence="1">
    <location>
        <begin position="356"/>
        <end position="369"/>
    </location>
</feature>
<evidence type="ECO:0000256" key="1">
    <source>
        <dbReference type="SAM" id="MobiDB-lite"/>
    </source>
</evidence>
<accession>A0ABU2JZA5</accession>
<dbReference type="InterPro" id="IPR043725">
    <property type="entry name" value="DUF5667"/>
</dbReference>
<gene>
    <name evidence="3" type="ORF">RM844_29145</name>
</gene>
<sequence>MIGSVSANRRAQAFAQLLDEARPSAAPGQGDEPPHSQEPAAAAGRSAAQESDQSALLTVVERLAALPKPELAAETRAAQRAALLAAMEAPAEAGAAGQARVPQQQRRSRQQRPAGSPFGRLRPRSRLTKGLAAGGLTVGVAAGAFGGVAAASGDALPGDTLYGLKRGMEDLRLDFASGDADRGQLYLDQAATRLHEARDLLSRHLAENIPDHERLGDVRRALSNMRDDASEGHRLLTRAYEDQGSIGSIQSLSSFFEGQNATWQEVRGLLPPQLGDVKAEVTDVLDAMRADIAPLRSLLPPEPADDAAAERQNTSLGPPAAAGEIESAPASEPTPETSETGAEPRARDSAAEPTGEAEGLLEGSGLLAGVTPEPADTPAESPASTQDTGSGGEQDEADITIPPLLEDLIPNLELGVTPTEDGR</sequence>
<proteinExistence type="predicted"/>
<name>A0ABU2JZA5_9ACTN</name>
<keyword evidence="4" id="KW-1185">Reference proteome</keyword>
<dbReference type="Pfam" id="PF18915">
    <property type="entry name" value="DUF5667"/>
    <property type="match status" value="1"/>
</dbReference>
<feature type="domain" description="DUF5667" evidence="2">
    <location>
        <begin position="155"/>
        <end position="208"/>
    </location>
</feature>
<feature type="compositionally biased region" description="Low complexity" evidence="1">
    <location>
        <begin position="94"/>
        <end position="105"/>
    </location>
</feature>
<dbReference type="EMBL" id="JAVREO010000026">
    <property type="protein sequence ID" value="MDT0270345.1"/>
    <property type="molecule type" value="Genomic_DNA"/>
</dbReference>